<accession>A0A975GFK4</accession>
<evidence type="ECO:0000313" key="1">
    <source>
        <dbReference type="EMBL" id="QTA79347.1"/>
    </source>
</evidence>
<dbReference type="PANTHER" id="PTHR36558:SF1">
    <property type="entry name" value="RESTRICTION ENDONUCLEASE DOMAIN-CONTAINING PROTEIN-RELATED"/>
    <property type="match status" value="1"/>
</dbReference>
<name>A0A975GFK4_9BACT</name>
<dbReference type="AlphaFoldDB" id="A0A975GFK4"/>
<sequence>MGKVLTKKTYYTRQEYLSMEKDADYKSEFFNGEIFSMAGKSRNHSIICVNMP</sequence>
<dbReference type="InterPro" id="IPR012296">
    <property type="entry name" value="Nuclease_put_TT1808"/>
</dbReference>
<dbReference type="Proteomes" id="UP000663720">
    <property type="component" value="Chromosome"/>
</dbReference>
<evidence type="ECO:0008006" key="3">
    <source>
        <dbReference type="Google" id="ProtNLM"/>
    </source>
</evidence>
<organism evidence="1 2">
    <name type="scientific">Desulfonema limicola</name>
    <dbReference type="NCBI Taxonomy" id="45656"/>
    <lineage>
        <taxon>Bacteria</taxon>
        <taxon>Pseudomonadati</taxon>
        <taxon>Thermodesulfobacteriota</taxon>
        <taxon>Desulfobacteria</taxon>
        <taxon>Desulfobacterales</taxon>
        <taxon>Desulfococcaceae</taxon>
        <taxon>Desulfonema</taxon>
    </lineage>
</organism>
<dbReference type="KEGG" id="dli:dnl_16110"/>
<dbReference type="EMBL" id="CP061799">
    <property type="protein sequence ID" value="QTA79347.1"/>
    <property type="molecule type" value="Genomic_DNA"/>
</dbReference>
<reference evidence="1" key="1">
    <citation type="journal article" date="2021" name="Microb. Physiol.">
        <title>Proteogenomic Insights into the Physiology of Marine, Sulfate-Reducing, Filamentous Desulfonema limicola and Desulfonema magnum.</title>
        <authorList>
            <person name="Schnaars V."/>
            <person name="Wohlbrand L."/>
            <person name="Scheve S."/>
            <person name="Hinrichs C."/>
            <person name="Reinhardt R."/>
            <person name="Rabus R."/>
        </authorList>
    </citation>
    <scope>NUCLEOTIDE SEQUENCE</scope>
    <source>
        <strain evidence="1">5ac10</strain>
    </source>
</reference>
<dbReference type="Gene3D" id="3.90.1570.10">
    <property type="entry name" value="tt1808, chain A"/>
    <property type="match status" value="1"/>
</dbReference>
<protein>
    <recommendedName>
        <fullName evidence="3">Restriction endonuclease domain-containing protein</fullName>
    </recommendedName>
</protein>
<keyword evidence="2" id="KW-1185">Reference proteome</keyword>
<dbReference type="PANTHER" id="PTHR36558">
    <property type="entry name" value="GLR1098 PROTEIN"/>
    <property type="match status" value="1"/>
</dbReference>
<gene>
    <name evidence="1" type="ORF">dnl_16110</name>
</gene>
<evidence type="ECO:0000313" key="2">
    <source>
        <dbReference type="Proteomes" id="UP000663720"/>
    </source>
</evidence>
<proteinExistence type="predicted"/>
<dbReference type="RefSeq" id="WP_207691111.1">
    <property type="nucleotide sequence ID" value="NZ_CP061799.1"/>
</dbReference>